<feature type="region of interest" description="Disordered" evidence="7">
    <location>
        <begin position="866"/>
        <end position="899"/>
    </location>
</feature>
<dbReference type="AlphaFoldDB" id="A0A5N5T5C9"/>
<dbReference type="SMART" id="SM00355">
    <property type="entry name" value="ZnF_C2H2"/>
    <property type="match status" value="3"/>
</dbReference>
<dbReference type="FunFam" id="3.30.160.60:FF:000065">
    <property type="entry name" value="B-cell CLL/lymphoma 6, member B"/>
    <property type="match status" value="1"/>
</dbReference>
<feature type="domain" description="C2H2-type" evidence="8">
    <location>
        <begin position="981"/>
        <end position="1008"/>
    </location>
</feature>
<keyword evidence="5" id="KW-0539">Nucleus</keyword>
<feature type="domain" description="C2H2-type" evidence="8">
    <location>
        <begin position="1009"/>
        <end position="1033"/>
    </location>
</feature>
<evidence type="ECO:0000256" key="4">
    <source>
        <dbReference type="ARBA" id="ARBA00022833"/>
    </source>
</evidence>
<name>A0A5N5T5C9_9CRUS</name>
<dbReference type="PANTHER" id="PTHR24393:SF136">
    <property type="entry name" value="LD28458P-RELATED"/>
    <property type="match status" value="1"/>
</dbReference>
<proteinExistence type="predicted"/>
<evidence type="ECO:0000256" key="1">
    <source>
        <dbReference type="ARBA" id="ARBA00022723"/>
    </source>
</evidence>
<keyword evidence="3 6" id="KW-0863">Zinc-finger</keyword>
<feature type="compositionally biased region" description="Acidic residues" evidence="7">
    <location>
        <begin position="888"/>
        <end position="899"/>
    </location>
</feature>
<dbReference type="Gene3D" id="3.30.160.60">
    <property type="entry name" value="Classic Zinc Finger"/>
    <property type="match status" value="2"/>
</dbReference>
<evidence type="ECO:0000256" key="2">
    <source>
        <dbReference type="ARBA" id="ARBA00022737"/>
    </source>
</evidence>
<feature type="compositionally biased region" description="Low complexity" evidence="7">
    <location>
        <begin position="156"/>
        <end position="175"/>
    </location>
</feature>
<evidence type="ECO:0000313" key="9">
    <source>
        <dbReference type="EMBL" id="KAB7501622.1"/>
    </source>
</evidence>
<dbReference type="GO" id="GO:0000978">
    <property type="term" value="F:RNA polymerase II cis-regulatory region sequence-specific DNA binding"/>
    <property type="evidence" value="ECO:0007669"/>
    <property type="project" value="TreeGrafter"/>
</dbReference>
<organism evidence="9 10">
    <name type="scientific">Armadillidium nasatum</name>
    <dbReference type="NCBI Taxonomy" id="96803"/>
    <lineage>
        <taxon>Eukaryota</taxon>
        <taxon>Metazoa</taxon>
        <taxon>Ecdysozoa</taxon>
        <taxon>Arthropoda</taxon>
        <taxon>Crustacea</taxon>
        <taxon>Multicrustacea</taxon>
        <taxon>Malacostraca</taxon>
        <taxon>Eumalacostraca</taxon>
        <taxon>Peracarida</taxon>
        <taxon>Isopoda</taxon>
        <taxon>Oniscidea</taxon>
        <taxon>Crinocheta</taxon>
        <taxon>Armadillidiidae</taxon>
        <taxon>Armadillidium</taxon>
    </lineage>
</organism>
<evidence type="ECO:0000256" key="3">
    <source>
        <dbReference type="ARBA" id="ARBA00022771"/>
    </source>
</evidence>
<feature type="region of interest" description="Disordered" evidence="7">
    <location>
        <begin position="51"/>
        <end position="86"/>
    </location>
</feature>
<comment type="caution">
    <text evidence="9">The sequence shown here is derived from an EMBL/GenBank/DDBJ whole genome shotgun (WGS) entry which is preliminary data.</text>
</comment>
<accession>A0A5N5T5C9</accession>
<feature type="region of interest" description="Disordered" evidence="7">
    <location>
        <begin position="153"/>
        <end position="175"/>
    </location>
</feature>
<protein>
    <submittedName>
        <fullName evidence="9">Zinc finger protein</fullName>
    </submittedName>
</protein>
<evidence type="ECO:0000256" key="5">
    <source>
        <dbReference type="ARBA" id="ARBA00023242"/>
    </source>
</evidence>
<evidence type="ECO:0000259" key="8">
    <source>
        <dbReference type="PROSITE" id="PS50157"/>
    </source>
</evidence>
<dbReference type="PANTHER" id="PTHR24393">
    <property type="entry name" value="ZINC FINGER PROTEIN"/>
    <property type="match status" value="1"/>
</dbReference>
<gene>
    <name evidence="9" type="ORF">Anas_05035</name>
</gene>
<keyword evidence="4" id="KW-0862">Zinc</keyword>
<dbReference type="OrthoDB" id="6361491at2759"/>
<dbReference type="PROSITE" id="PS50157">
    <property type="entry name" value="ZINC_FINGER_C2H2_2"/>
    <property type="match status" value="2"/>
</dbReference>
<dbReference type="PROSITE" id="PS00028">
    <property type="entry name" value="ZINC_FINGER_C2H2_1"/>
    <property type="match status" value="3"/>
</dbReference>
<evidence type="ECO:0000313" key="10">
    <source>
        <dbReference type="Proteomes" id="UP000326759"/>
    </source>
</evidence>
<dbReference type="GO" id="GO:0001228">
    <property type="term" value="F:DNA-binding transcription activator activity, RNA polymerase II-specific"/>
    <property type="evidence" value="ECO:0007669"/>
    <property type="project" value="TreeGrafter"/>
</dbReference>
<dbReference type="EMBL" id="SEYY01010049">
    <property type="protein sequence ID" value="KAB7501622.1"/>
    <property type="molecule type" value="Genomic_DNA"/>
</dbReference>
<evidence type="ECO:0000256" key="6">
    <source>
        <dbReference type="PROSITE-ProRule" id="PRU00042"/>
    </source>
</evidence>
<dbReference type="SUPFAM" id="SSF57667">
    <property type="entry name" value="beta-beta-alpha zinc fingers"/>
    <property type="match status" value="1"/>
</dbReference>
<dbReference type="Proteomes" id="UP000326759">
    <property type="component" value="Unassembled WGS sequence"/>
</dbReference>
<feature type="compositionally biased region" description="Polar residues" evidence="7">
    <location>
        <begin position="420"/>
        <end position="429"/>
    </location>
</feature>
<sequence length="1043" mass="116401">MYLKLNSTNTVNVGLRRSSRRAAIERRVWAEPRREKNGRVTNKECNSIVKRGRPKKRRNHGPKVSFKDICNHQTTDPLNKKSRNDNYTLQFNDDNLTDRIDNGFHSFCDEKALAPIGSDDENREGNLIIDDDDEVASLHGAVVNEVVKDYVSKSPNNLEDNSYSNSSSNDSGSCNKTSTKCDQSLSSYSHFYTKENEFSNCSVLSDNKLFQEDNKREALVEEPFCTKKVKCQSSAFDTQNSLAVETSSSDWNKVPSLEINTNNIEKEALDKIHDTGKIQSDEGEDNDDDNHVSLSEALAKLIESEAPGHENEPETVTIHPVSNLEDSKSPYKTQIDNKSFANAISSSFSNSSNEISHGLRDEIHSRNCSKAEKNDKDLAIVNSSFKSKIEENFQYPDDISNGKKHFPVDNTYRQSDENSRALSPKQQQPASLLKIASRNTIKAPAIRTPLKCPVCPMRFCTVRSLLWHFGTHESCQNKVKSDILLENLITSWDNPEVPLHLSKGFDEFNPERNSLKCKESPFSSFSISCKSKFDNSQKLCNKESSSNSSGVNKDFILKVPIPKLSYHKKIEPISESNRCYDHNCLSYASTPKPSSSPTPCVSILPLPSYAPRTPTPEASFSLTLTTCNTKTPVTKGSVNTDSFHSLTSSPTLSSFASNHHPFHTTQSNELLSTYSLSNSSLPLKLSENFSDKDRSNSAVKSHVTVIPVEKLDQLRSQLNKSTISSDIFMDTKINEQGCKPRDGISEALLEDNGLVVINRSLSLRIMNTSSPPNSSSLNCNIPDSLSGSSCLTILPQSKKDCSRNSAKNHATTSTPDILTIVPQIKSDKPISKDSPNPSPLQLITAVGKVTADSSHIVNLILVPPKEKSSNLGNTELPKDKGTKTDCSVSDDDTNSEIESDEGEMVIDVKEEETTSMDPLSLCAVTMEDEDNEIKTIPKNCTLQPLTPSIEGTHSSSNAVFKYSSSSYVDKTDDEKYLKRKYVCEFCNKRFGWSTDLKRHVILHTGERPFKCKWCPITFTRKFLLQNHMKKIHSQFCKWSDLWE</sequence>
<keyword evidence="2" id="KW-0677">Repeat</keyword>
<dbReference type="GO" id="GO:0008270">
    <property type="term" value="F:zinc ion binding"/>
    <property type="evidence" value="ECO:0007669"/>
    <property type="project" value="UniProtKB-KW"/>
</dbReference>
<dbReference type="InterPro" id="IPR036236">
    <property type="entry name" value="Znf_C2H2_sf"/>
</dbReference>
<feature type="compositionally biased region" description="Basic residues" evidence="7">
    <location>
        <begin position="51"/>
        <end position="61"/>
    </location>
</feature>
<keyword evidence="1" id="KW-0479">Metal-binding</keyword>
<dbReference type="Pfam" id="PF00096">
    <property type="entry name" value="zf-C2H2"/>
    <property type="match status" value="1"/>
</dbReference>
<dbReference type="GO" id="GO:0005634">
    <property type="term" value="C:nucleus"/>
    <property type="evidence" value="ECO:0007669"/>
    <property type="project" value="TreeGrafter"/>
</dbReference>
<evidence type="ECO:0000256" key="7">
    <source>
        <dbReference type="SAM" id="MobiDB-lite"/>
    </source>
</evidence>
<feature type="region of interest" description="Disordered" evidence="7">
    <location>
        <begin position="399"/>
        <end position="429"/>
    </location>
</feature>
<dbReference type="InterPro" id="IPR013087">
    <property type="entry name" value="Znf_C2H2_type"/>
</dbReference>
<keyword evidence="10" id="KW-1185">Reference proteome</keyword>
<reference evidence="9 10" key="1">
    <citation type="journal article" date="2019" name="PLoS Biol.">
        <title>Sex chromosomes control vertical transmission of feminizing Wolbachia symbionts in an isopod.</title>
        <authorList>
            <person name="Becking T."/>
            <person name="Chebbi M.A."/>
            <person name="Giraud I."/>
            <person name="Moumen B."/>
            <person name="Laverre T."/>
            <person name="Caubet Y."/>
            <person name="Peccoud J."/>
            <person name="Gilbert C."/>
            <person name="Cordaux R."/>
        </authorList>
    </citation>
    <scope>NUCLEOTIDE SEQUENCE [LARGE SCALE GENOMIC DNA]</scope>
    <source>
        <strain evidence="9">ANa2</strain>
        <tissue evidence="9">Whole body excluding digestive tract and cuticle</tissue>
    </source>
</reference>